<feature type="compositionally biased region" description="Basic and acidic residues" evidence="1">
    <location>
        <begin position="19"/>
        <end position="39"/>
    </location>
</feature>
<comment type="caution">
    <text evidence="2">The sequence shown here is derived from an EMBL/GenBank/DDBJ whole genome shotgun (WGS) entry which is preliminary data.</text>
</comment>
<evidence type="ECO:0000256" key="1">
    <source>
        <dbReference type="SAM" id="MobiDB-lite"/>
    </source>
</evidence>
<gene>
    <name evidence="2" type="ORF">KY290_021622</name>
</gene>
<organism evidence="2 3">
    <name type="scientific">Solanum tuberosum</name>
    <name type="common">Potato</name>
    <dbReference type="NCBI Taxonomy" id="4113"/>
    <lineage>
        <taxon>Eukaryota</taxon>
        <taxon>Viridiplantae</taxon>
        <taxon>Streptophyta</taxon>
        <taxon>Embryophyta</taxon>
        <taxon>Tracheophyta</taxon>
        <taxon>Spermatophyta</taxon>
        <taxon>Magnoliopsida</taxon>
        <taxon>eudicotyledons</taxon>
        <taxon>Gunneridae</taxon>
        <taxon>Pentapetalae</taxon>
        <taxon>asterids</taxon>
        <taxon>lamiids</taxon>
        <taxon>Solanales</taxon>
        <taxon>Solanaceae</taxon>
        <taxon>Solanoideae</taxon>
        <taxon>Solaneae</taxon>
        <taxon>Solanum</taxon>
    </lineage>
</organism>
<dbReference type="Proteomes" id="UP000826656">
    <property type="component" value="Unassembled WGS sequence"/>
</dbReference>
<evidence type="ECO:0000313" key="3">
    <source>
        <dbReference type="Proteomes" id="UP000826656"/>
    </source>
</evidence>
<evidence type="ECO:0000313" key="2">
    <source>
        <dbReference type="EMBL" id="KAH0758129.1"/>
    </source>
</evidence>
<name>A0ABQ7V225_SOLTU</name>
<accession>A0ABQ7V225</accession>
<feature type="region of interest" description="Disordered" evidence="1">
    <location>
        <begin position="1"/>
        <end position="39"/>
    </location>
</feature>
<sequence>MPRGIFHIQTSRGPSCTTAERDIESSKDERGNASSNAERDIIYNRREGHCIFNPPRRLLHLQTAERTIIDLQTDERSIVNKRQAAYCQQTLRGPSSSNAEKFITSSNAERAIIFKCQEGHYIFKPQRGPLPYKKIWLTLEF</sequence>
<keyword evidence="3" id="KW-1185">Reference proteome</keyword>
<reference evidence="2 3" key="1">
    <citation type="journal article" date="2021" name="bioRxiv">
        <title>Chromosome-scale and haplotype-resolved genome assembly of a tetraploid potato cultivar.</title>
        <authorList>
            <person name="Sun H."/>
            <person name="Jiao W.-B."/>
            <person name="Krause K."/>
            <person name="Campoy J.A."/>
            <person name="Goel M."/>
            <person name="Folz-Donahue K."/>
            <person name="Kukat C."/>
            <person name="Huettel B."/>
            <person name="Schneeberger K."/>
        </authorList>
    </citation>
    <scope>NUCLEOTIDE SEQUENCE [LARGE SCALE GENOMIC DNA]</scope>
    <source>
        <strain evidence="2">SolTubOtavaFocal</strain>
        <tissue evidence="2">Leaves</tissue>
    </source>
</reference>
<feature type="compositionally biased region" description="Polar residues" evidence="1">
    <location>
        <begin position="8"/>
        <end position="18"/>
    </location>
</feature>
<proteinExistence type="predicted"/>
<dbReference type="EMBL" id="JAIVGD010000015">
    <property type="protein sequence ID" value="KAH0758129.1"/>
    <property type="molecule type" value="Genomic_DNA"/>
</dbReference>
<protein>
    <submittedName>
        <fullName evidence="2">Uncharacterized protein</fullName>
    </submittedName>
</protein>